<reference evidence="1 2" key="1">
    <citation type="submission" date="2018-08" db="EMBL/GenBank/DDBJ databases">
        <title>Paraburkholderia sp. DHOM06 isolated from forest soil.</title>
        <authorList>
            <person name="Gao Z.-H."/>
            <person name="Qiu L.-H."/>
        </authorList>
    </citation>
    <scope>NUCLEOTIDE SEQUENCE [LARGE SCALE GENOMIC DNA]</scope>
    <source>
        <strain evidence="1 2">DHOM06</strain>
    </source>
</reference>
<comment type="caution">
    <text evidence="1">The sequence shown here is derived from an EMBL/GenBank/DDBJ whole genome shotgun (WGS) entry which is preliminary data.</text>
</comment>
<protein>
    <submittedName>
        <fullName evidence="1">Uncharacterized protein</fullName>
    </submittedName>
</protein>
<sequence length="70" mass="7816">MTNALIEGVKRYTEQQTGESPFVTAIDGVTILRSDHERHPSHLVMKPALCVVWLTLAAEEPHDARTSGFR</sequence>
<dbReference type="Proteomes" id="UP000256838">
    <property type="component" value="Unassembled WGS sequence"/>
</dbReference>
<dbReference type="AlphaFoldDB" id="A0A3D8K0Q7"/>
<gene>
    <name evidence="1" type="ORF">DWV00_12460</name>
</gene>
<accession>A0A3D8K0Q7</accession>
<keyword evidence="2" id="KW-1185">Reference proteome</keyword>
<dbReference type="RefSeq" id="WP_115533852.1">
    <property type="nucleotide sequence ID" value="NZ_QRGA01000006.1"/>
</dbReference>
<evidence type="ECO:0000313" key="1">
    <source>
        <dbReference type="EMBL" id="RDU99037.1"/>
    </source>
</evidence>
<dbReference type="EMBL" id="QRGA01000006">
    <property type="protein sequence ID" value="RDU99037.1"/>
    <property type="molecule type" value="Genomic_DNA"/>
</dbReference>
<organism evidence="1 2">
    <name type="scientific">Trinickia dinghuensis</name>
    <dbReference type="NCBI Taxonomy" id="2291023"/>
    <lineage>
        <taxon>Bacteria</taxon>
        <taxon>Pseudomonadati</taxon>
        <taxon>Pseudomonadota</taxon>
        <taxon>Betaproteobacteria</taxon>
        <taxon>Burkholderiales</taxon>
        <taxon>Burkholderiaceae</taxon>
        <taxon>Trinickia</taxon>
    </lineage>
</organism>
<evidence type="ECO:0000313" key="2">
    <source>
        <dbReference type="Proteomes" id="UP000256838"/>
    </source>
</evidence>
<proteinExistence type="predicted"/>
<name>A0A3D8K0Q7_9BURK</name>